<dbReference type="InterPro" id="IPR017853">
    <property type="entry name" value="GH"/>
</dbReference>
<protein>
    <recommendedName>
        <fullName evidence="1">Glycoside hydrolase 35 catalytic domain-containing protein</fullName>
    </recommendedName>
</protein>
<proteinExistence type="predicted"/>
<dbReference type="KEGG" id="pdh:B9T62_08175"/>
<reference evidence="2 3" key="1">
    <citation type="submission" date="2017-06" db="EMBL/GenBank/DDBJ databases">
        <title>Complete genome sequence of Paenibacillus donghaensis KCTC 13049T isolated from East Sea sediment, South Korea.</title>
        <authorList>
            <person name="Jung B.K."/>
            <person name="Hong S.-J."/>
            <person name="Shin J.-H."/>
        </authorList>
    </citation>
    <scope>NUCLEOTIDE SEQUENCE [LARGE SCALE GENOMIC DNA]</scope>
    <source>
        <strain evidence="2 3">KCTC 13049</strain>
    </source>
</reference>
<name>A0A2Z2KCT0_9BACL</name>
<dbReference type="SUPFAM" id="SSF51445">
    <property type="entry name" value="(Trans)glycosidases"/>
    <property type="match status" value="1"/>
</dbReference>
<organism evidence="2 3">
    <name type="scientific">Paenibacillus donghaensis</name>
    <dbReference type="NCBI Taxonomy" id="414771"/>
    <lineage>
        <taxon>Bacteria</taxon>
        <taxon>Bacillati</taxon>
        <taxon>Bacillota</taxon>
        <taxon>Bacilli</taxon>
        <taxon>Bacillales</taxon>
        <taxon>Paenibacillaceae</taxon>
        <taxon>Paenibacillus</taxon>
    </lineage>
</organism>
<dbReference type="InterPro" id="IPR031330">
    <property type="entry name" value="Gly_Hdrlase_35_cat"/>
</dbReference>
<evidence type="ECO:0000259" key="1">
    <source>
        <dbReference type="Pfam" id="PF01301"/>
    </source>
</evidence>
<dbReference type="Gene3D" id="3.20.20.80">
    <property type="entry name" value="Glycosidases"/>
    <property type="match status" value="1"/>
</dbReference>
<dbReference type="Proteomes" id="UP000249890">
    <property type="component" value="Chromosome"/>
</dbReference>
<dbReference type="EMBL" id="CP021780">
    <property type="protein sequence ID" value="ASA20763.1"/>
    <property type="molecule type" value="Genomic_DNA"/>
</dbReference>
<dbReference type="Pfam" id="PF01301">
    <property type="entry name" value="Glyco_hydro_35"/>
    <property type="match status" value="1"/>
</dbReference>
<sequence length="141" mass="16032">MRKSKSECLNGKEIKTYANSFSCVIWQSLYVIMIRSGPFCHAEIRNGGMRSGYSAVRLRFAPMMKVIWRMCGGWTQKLAYRSQGLLYKEGGPIIGTQIENEHNHLSAQWGQTTGINNMWLNGGSNGNEDMLRLRNMATRHV</sequence>
<dbReference type="AlphaFoldDB" id="A0A2Z2KCT0"/>
<keyword evidence="3" id="KW-1185">Reference proteome</keyword>
<feature type="domain" description="Glycoside hydrolase 35 catalytic" evidence="1">
    <location>
        <begin position="27"/>
        <end position="105"/>
    </location>
</feature>
<accession>A0A2Z2KCT0</accession>
<gene>
    <name evidence="2" type="ORF">B9T62_08175</name>
</gene>
<evidence type="ECO:0000313" key="3">
    <source>
        <dbReference type="Proteomes" id="UP000249890"/>
    </source>
</evidence>
<evidence type="ECO:0000313" key="2">
    <source>
        <dbReference type="EMBL" id="ASA20763.1"/>
    </source>
</evidence>